<dbReference type="Proteomes" id="UP000182762">
    <property type="component" value="Unassembled WGS sequence"/>
</dbReference>
<reference evidence="2 3" key="1">
    <citation type="submission" date="2016-10" db="EMBL/GenBank/DDBJ databases">
        <authorList>
            <person name="Varghese N."/>
            <person name="Submissions S."/>
        </authorList>
    </citation>
    <scope>NUCLEOTIDE SEQUENCE [LARGE SCALE GENOMIC DNA]</scope>
    <source>
        <strain evidence="2 3">DSM 13796</strain>
    </source>
</reference>
<accession>A0A1I5Y157</accession>
<evidence type="ECO:0000313" key="3">
    <source>
        <dbReference type="Proteomes" id="UP000182762"/>
    </source>
</evidence>
<feature type="compositionally biased region" description="Basic and acidic residues" evidence="1">
    <location>
        <begin position="120"/>
        <end position="130"/>
    </location>
</feature>
<dbReference type="GeneID" id="93709899"/>
<proteinExistence type="predicted"/>
<keyword evidence="3" id="KW-1185">Reference proteome</keyword>
<evidence type="ECO:0000313" key="2">
    <source>
        <dbReference type="EMBL" id="SFQ37915.1"/>
    </source>
</evidence>
<dbReference type="RefSeq" id="WP_061803605.1">
    <property type="nucleotide sequence ID" value="NZ_FOXX01000002.1"/>
</dbReference>
<name>A0A1I5Y157_9BACI</name>
<comment type="caution">
    <text evidence="2">The sequence shown here is derived from an EMBL/GenBank/DDBJ whole genome shotgun (WGS) entry which is preliminary data.</text>
</comment>
<feature type="compositionally biased region" description="Polar residues" evidence="1">
    <location>
        <begin position="147"/>
        <end position="157"/>
    </location>
</feature>
<organism evidence="2 3">
    <name type="scientific">Priestia endophytica DSM 13796</name>
    <dbReference type="NCBI Taxonomy" id="1121089"/>
    <lineage>
        <taxon>Bacteria</taxon>
        <taxon>Bacillati</taxon>
        <taxon>Bacillota</taxon>
        <taxon>Bacilli</taxon>
        <taxon>Bacillales</taxon>
        <taxon>Bacillaceae</taxon>
        <taxon>Priestia</taxon>
    </lineage>
</organism>
<gene>
    <name evidence="2" type="ORF">SAMN02745910_01170</name>
</gene>
<evidence type="ECO:0000256" key="1">
    <source>
        <dbReference type="SAM" id="MobiDB-lite"/>
    </source>
</evidence>
<sequence>MNKQMYKEYTDQEANSKLLKGIIIGGIVGGALTLFDSTTRSKVKKAASGMTASSKEMLVNVKENPQETKNQMIDRFKTASTTLKDAISDAQDLYAKFNEDVFSKVEEVKDISSDAVSTVKDSKEDIKEVGSKVAKAGSQAAEAYPQASENKTMSGNVDNPPEKQASPELKPVETGTSRPTQM</sequence>
<dbReference type="EMBL" id="FOXX01000002">
    <property type="protein sequence ID" value="SFQ37915.1"/>
    <property type="molecule type" value="Genomic_DNA"/>
</dbReference>
<protein>
    <submittedName>
        <fullName evidence="2">Gas vesicle protein</fullName>
    </submittedName>
</protein>
<feature type="region of interest" description="Disordered" evidence="1">
    <location>
        <begin position="116"/>
        <end position="182"/>
    </location>
</feature>